<evidence type="ECO:0000313" key="6">
    <source>
        <dbReference type="EMBL" id="TQV94639.1"/>
    </source>
</evidence>
<keyword evidence="7" id="KW-1185">Reference proteome</keyword>
<protein>
    <submittedName>
        <fullName evidence="6">Methoxy mycolic acid synthase 1</fullName>
    </submittedName>
</protein>
<evidence type="ECO:0000256" key="1">
    <source>
        <dbReference type="ARBA" id="ARBA00010815"/>
    </source>
</evidence>
<dbReference type="AlphaFoldDB" id="A0A545VXR3"/>
<keyword evidence="4" id="KW-0949">S-adenosyl-L-methionine</keyword>
<organism evidence="6 7">
    <name type="scientific">Cordyceps javanica</name>
    <dbReference type="NCBI Taxonomy" id="43265"/>
    <lineage>
        <taxon>Eukaryota</taxon>
        <taxon>Fungi</taxon>
        <taxon>Dikarya</taxon>
        <taxon>Ascomycota</taxon>
        <taxon>Pezizomycotina</taxon>
        <taxon>Sordariomycetes</taxon>
        <taxon>Hypocreomycetidae</taxon>
        <taxon>Hypocreales</taxon>
        <taxon>Cordycipitaceae</taxon>
        <taxon>Cordyceps</taxon>
    </lineage>
</organism>
<keyword evidence="2" id="KW-0489">Methyltransferase</keyword>
<evidence type="ECO:0000313" key="7">
    <source>
        <dbReference type="Proteomes" id="UP000315783"/>
    </source>
</evidence>
<dbReference type="GO" id="GO:0032259">
    <property type="term" value="P:methylation"/>
    <property type="evidence" value="ECO:0007669"/>
    <property type="project" value="UniProtKB-KW"/>
</dbReference>
<comment type="caution">
    <text evidence="6">The sequence shown here is derived from an EMBL/GenBank/DDBJ whole genome shotgun (WGS) entry which is preliminary data.</text>
</comment>
<sequence>MALTSSLVGRLRGWSLTLRRFLRRAAQSLVLSKLAAFSSGLMCIRDSCGSEIAVVGNAKAHHSQAPAILVVHDDFFWVRALLFGDIGFSQSYMLREISTPDLTAVFEFFVQNASKRGVLASWRVVGLFSAVTRAVFKRANNISAAKLNAIAHYSLGNDMFSAFLSPDMTYSAALWLPTTDPRSEDETLEEAQMRKLQYAISSARIKPTDHVLEVGSGWGSFAILAAGTTGCRVTTVTPSLAQKRLVESRVADAKLSERIQVFLGDYREVESLHVKFDKIVSIEMIEHVGRNFLDTYFACMNRYLKDDGVGYFQCITIPEARYDAYIKGEDFIQKYIFPGGHLPTVSGLVSSINAGSKGTLVVEEVLSFGGHYIKTLQCWRHKFLANFDGRIAPALRKEHPRMTDAEVDIFKRKWNYYFCYCEAGFRTKTIGDVGITVGREGALELLERVPFD</sequence>
<dbReference type="Proteomes" id="UP000315783">
    <property type="component" value="Unassembled WGS sequence"/>
</dbReference>
<keyword evidence="5" id="KW-0443">Lipid metabolism</keyword>
<name>A0A545VXR3_9HYPO</name>
<dbReference type="InterPro" id="IPR050723">
    <property type="entry name" value="CFA/CMAS"/>
</dbReference>
<dbReference type="SUPFAM" id="SSF53335">
    <property type="entry name" value="S-adenosyl-L-methionine-dependent methyltransferases"/>
    <property type="match status" value="1"/>
</dbReference>
<accession>A0A545VXR3</accession>
<dbReference type="GO" id="GO:0008168">
    <property type="term" value="F:methyltransferase activity"/>
    <property type="evidence" value="ECO:0007669"/>
    <property type="project" value="UniProtKB-KW"/>
</dbReference>
<comment type="similarity">
    <text evidence="1">Belongs to the CFA/CMAS family.</text>
</comment>
<dbReference type="EMBL" id="SPUK01000009">
    <property type="protein sequence ID" value="TQV94639.1"/>
    <property type="molecule type" value="Genomic_DNA"/>
</dbReference>
<dbReference type="GO" id="GO:0008610">
    <property type="term" value="P:lipid biosynthetic process"/>
    <property type="evidence" value="ECO:0007669"/>
    <property type="project" value="InterPro"/>
</dbReference>
<evidence type="ECO:0000256" key="2">
    <source>
        <dbReference type="ARBA" id="ARBA00022603"/>
    </source>
</evidence>
<dbReference type="PIRSF" id="PIRSF003085">
    <property type="entry name" value="CMAS"/>
    <property type="match status" value="1"/>
</dbReference>
<dbReference type="OrthoDB" id="8300214at2759"/>
<dbReference type="STRING" id="43265.A0A545VXR3"/>
<dbReference type="InterPro" id="IPR003333">
    <property type="entry name" value="CMAS"/>
</dbReference>
<evidence type="ECO:0000256" key="5">
    <source>
        <dbReference type="ARBA" id="ARBA00023098"/>
    </source>
</evidence>
<gene>
    <name evidence="6" type="ORF">IF1G_06650</name>
</gene>
<dbReference type="CDD" id="cd02440">
    <property type="entry name" value="AdoMet_MTases"/>
    <property type="match status" value="1"/>
</dbReference>
<evidence type="ECO:0000256" key="4">
    <source>
        <dbReference type="ARBA" id="ARBA00022691"/>
    </source>
</evidence>
<keyword evidence="3" id="KW-0808">Transferase</keyword>
<dbReference type="PANTHER" id="PTHR43667:SF2">
    <property type="entry name" value="FATTY ACID C-METHYL TRANSFERASE"/>
    <property type="match status" value="1"/>
</dbReference>
<proteinExistence type="inferred from homology"/>
<dbReference type="PANTHER" id="PTHR43667">
    <property type="entry name" value="CYCLOPROPANE-FATTY-ACYL-PHOSPHOLIPID SYNTHASE"/>
    <property type="match status" value="1"/>
</dbReference>
<dbReference type="Pfam" id="PF02353">
    <property type="entry name" value="CMAS"/>
    <property type="match status" value="1"/>
</dbReference>
<evidence type="ECO:0000256" key="3">
    <source>
        <dbReference type="ARBA" id="ARBA00022679"/>
    </source>
</evidence>
<dbReference type="InterPro" id="IPR029063">
    <property type="entry name" value="SAM-dependent_MTases_sf"/>
</dbReference>
<reference evidence="6 7" key="1">
    <citation type="journal article" date="2019" name="Appl. Microbiol. Biotechnol.">
        <title>Genome sequence of Isaria javanica and comparative genome analysis insights into family S53 peptidase evolution in fungal entomopathogens.</title>
        <authorList>
            <person name="Lin R."/>
            <person name="Zhang X."/>
            <person name="Xin B."/>
            <person name="Zou M."/>
            <person name="Gao Y."/>
            <person name="Qin F."/>
            <person name="Hu Q."/>
            <person name="Xie B."/>
            <person name="Cheng X."/>
        </authorList>
    </citation>
    <scope>NUCLEOTIDE SEQUENCE [LARGE SCALE GENOMIC DNA]</scope>
    <source>
        <strain evidence="6 7">IJ1G</strain>
    </source>
</reference>
<dbReference type="Gene3D" id="3.40.50.150">
    <property type="entry name" value="Vaccinia Virus protein VP39"/>
    <property type="match status" value="1"/>
</dbReference>